<keyword evidence="3" id="KW-0804">Transcription</keyword>
<accession>A0ABS1HK35</accession>
<evidence type="ECO:0000256" key="2">
    <source>
        <dbReference type="ARBA" id="ARBA00023015"/>
    </source>
</evidence>
<dbReference type="SMART" id="SM00738">
    <property type="entry name" value="NGN"/>
    <property type="match status" value="1"/>
</dbReference>
<proteinExistence type="predicted"/>
<dbReference type="SUPFAM" id="SSF82679">
    <property type="entry name" value="N-utilization substance G protein NusG, N-terminal domain"/>
    <property type="match status" value="1"/>
</dbReference>
<organism evidence="5 6">
    <name type="scientific">Carboxylicivirga marina</name>
    <dbReference type="NCBI Taxonomy" id="2800988"/>
    <lineage>
        <taxon>Bacteria</taxon>
        <taxon>Pseudomonadati</taxon>
        <taxon>Bacteroidota</taxon>
        <taxon>Bacteroidia</taxon>
        <taxon>Marinilabiliales</taxon>
        <taxon>Marinilabiliaceae</taxon>
        <taxon>Carboxylicivirga</taxon>
    </lineage>
</organism>
<dbReference type="InterPro" id="IPR043425">
    <property type="entry name" value="NusG-like"/>
</dbReference>
<dbReference type="InterPro" id="IPR036735">
    <property type="entry name" value="NGN_dom_sf"/>
</dbReference>
<dbReference type="SUPFAM" id="SSF50104">
    <property type="entry name" value="Translation proteins SH3-like domain"/>
    <property type="match status" value="1"/>
</dbReference>
<protein>
    <submittedName>
        <fullName evidence="5">UpxY family transcription antiterminator</fullName>
    </submittedName>
</protein>
<keyword evidence="2" id="KW-0805">Transcription regulation</keyword>
<evidence type="ECO:0000256" key="3">
    <source>
        <dbReference type="ARBA" id="ARBA00023163"/>
    </source>
</evidence>
<reference evidence="5 6" key="1">
    <citation type="submission" date="2021-01" db="EMBL/GenBank/DDBJ databases">
        <title>Carboxyliciviraga sp.nov., isolated from coastal sediments.</title>
        <authorList>
            <person name="Lu D."/>
            <person name="Zhang T."/>
        </authorList>
    </citation>
    <scope>NUCLEOTIDE SEQUENCE [LARGE SCALE GENOMIC DNA]</scope>
    <source>
        <strain evidence="5 6">N1Y132</strain>
    </source>
</reference>
<name>A0ABS1HK35_9BACT</name>
<dbReference type="RefSeq" id="WP_200465271.1">
    <property type="nucleotide sequence ID" value="NZ_JAENRR010000026.1"/>
</dbReference>
<dbReference type="EMBL" id="JAENRR010000026">
    <property type="protein sequence ID" value="MBK3518043.1"/>
    <property type="molecule type" value="Genomic_DNA"/>
</dbReference>
<dbReference type="PANTHER" id="PTHR30265">
    <property type="entry name" value="RHO-INTERACTING TRANSCRIPTION TERMINATION FACTOR NUSG"/>
    <property type="match status" value="1"/>
</dbReference>
<dbReference type="Proteomes" id="UP000605676">
    <property type="component" value="Unassembled WGS sequence"/>
</dbReference>
<evidence type="ECO:0000313" key="5">
    <source>
        <dbReference type="EMBL" id="MBK3518043.1"/>
    </source>
</evidence>
<dbReference type="NCBIfam" id="NF033644">
    <property type="entry name" value="antiterm_UpxY"/>
    <property type="match status" value="1"/>
</dbReference>
<dbReference type="PANTHER" id="PTHR30265:SF4">
    <property type="entry name" value="KOW MOTIF FAMILY PROTEIN, EXPRESSED"/>
    <property type="match status" value="1"/>
</dbReference>
<feature type="domain" description="NusG-like N-terminal" evidence="4">
    <location>
        <begin position="6"/>
        <end position="103"/>
    </location>
</feature>
<sequence>MKKNQEKSWYALYTKSRAEKKVLEQLTQKGIEAYLPLKRTLKQWSDRKKWVETPIISSYIFVKIPQADYQRVFDINGIVAYVSYKGKACVIPESDILAMKRTIENQMEFSVESDQIEKGQQITVTSGPLEGICGQVMDVQGTKKIILRINHIGYTLVVNLDGATFKKD</sequence>
<dbReference type="InterPro" id="IPR006645">
    <property type="entry name" value="NGN-like_dom"/>
</dbReference>
<comment type="caution">
    <text evidence="5">The sequence shown here is derived from an EMBL/GenBank/DDBJ whole genome shotgun (WGS) entry which is preliminary data.</text>
</comment>
<evidence type="ECO:0000259" key="4">
    <source>
        <dbReference type="SMART" id="SM00738"/>
    </source>
</evidence>
<evidence type="ECO:0000256" key="1">
    <source>
        <dbReference type="ARBA" id="ARBA00022814"/>
    </source>
</evidence>
<keyword evidence="6" id="KW-1185">Reference proteome</keyword>
<gene>
    <name evidence="5" type="ORF">JIV24_11920</name>
</gene>
<dbReference type="Pfam" id="PF02357">
    <property type="entry name" value="NusG"/>
    <property type="match status" value="1"/>
</dbReference>
<dbReference type="Gene3D" id="3.30.70.940">
    <property type="entry name" value="NusG, N-terminal domain"/>
    <property type="match status" value="1"/>
</dbReference>
<evidence type="ECO:0000313" key="6">
    <source>
        <dbReference type="Proteomes" id="UP000605676"/>
    </source>
</evidence>
<keyword evidence="1" id="KW-0889">Transcription antitermination</keyword>
<dbReference type="InterPro" id="IPR008991">
    <property type="entry name" value="Translation_prot_SH3-like_sf"/>
</dbReference>
<dbReference type="CDD" id="cd09895">
    <property type="entry name" value="NGN_SP_UpxY"/>
    <property type="match status" value="1"/>
</dbReference>